<dbReference type="Proteomes" id="UP000564806">
    <property type="component" value="Unassembled WGS sequence"/>
</dbReference>
<evidence type="ECO:0000256" key="9">
    <source>
        <dbReference type="ARBA" id="ARBA00022840"/>
    </source>
</evidence>
<feature type="transmembrane region" description="Helical" evidence="12">
    <location>
        <begin position="310"/>
        <end position="328"/>
    </location>
</feature>
<dbReference type="Pfam" id="PF02518">
    <property type="entry name" value="HATPase_c"/>
    <property type="match status" value="1"/>
</dbReference>
<evidence type="ECO:0000256" key="3">
    <source>
        <dbReference type="ARBA" id="ARBA00012438"/>
    </source>
</evidence>
<dbReference type="InterPro" id="IPR005467">
    <property type="entry name" value="His_kinase_dom"/>
</dbReference>
<evidence type="ECO:0000256" key="10">
    <source>
        <dbReference type="ARBA" id="ARBA00023012"/>
    </source>
</evidence>
<evidence type="ECO:0000259" key="14">
    <source>
        <dbReference type="PROSITE" id="PS50885"/>
    </source>
</evidence>
<evidence type="ECO:0000259" key="13">
    <source>
        <dbReference type="PROSITE" id="PS50109"/>
    </source>
</evidence>
<keyword evidence="7" id="KW-0547">Nucleotide-binding</keyword>
<evidence type="ECO:0000256" key="1">
    <source>
        <dbReference type="ARBA" id="ARBA00000085"/>
    </source>
</evidence>
<comment type="caution">
    <text evidence="15">The sequence shown here is derived from an EMBL/GenBank/DDBJ whole genome shotgun (WGS) entry which is preliminary data.</text>
</comment>
<dbReference type="PROSITE" id="PS50109">
    <property type="entry name" value="HIS_KIN"/>
    <property type="match status" value="1"/>
</dbReference>
<dbReference type="Gene3D" id="6.10.340.10">
    <property type="match status" value="1"/>
</dbReference>
<gene>
    <name evidence="15" type="ORF">HPT30_03545</name>
</gene>
<keyword evidence="9" id="KW-0067">ATP-binding</keyword>
<keyword evidence="16" id="KW-1185">Reference proteome</keyword>
<protein>
    <recommendedName>
        <fullName evidence="3">histidine kinase</fullName>
        <ecNumber evidence="3">2.7.13.3</ecNumber>
    </recommendedName>
</protein>
<feature type="domain" description="HAMP" evidence="14">
    <location>
        <begin position="330"/>
        <end position="382"/>
    </location>
</feature>
<comment type="subcellular location">
    <subcellularLocation>
        <location evidence="2">Cell membrane</location>
        <topology evidence="2">Multi-pass membrane protein</topology>
    </subcellularLocation>
</comment>
<evidence type="ECO:0000313" key="16">
    <source>
        <dbReference type="Proteomes" id="UP000564806"/>
    </source>
</evidence>
<dbReference type="GO" id="GO:0005886">
    <property type="term" value="C:plasma membrane"/>
    <property type="evidence" value="ECO:0007669"/>
    <property type="project" value="UniProtKB-SubCell"/>
</dbReference>
<keyword evidence="6" id="KW-0808">Transferase</keyword>
<keyword evidence="10" id="KW-0902">Two-component regulatory system</keyword>
<proteinExistence type="predicted"/>
<dbReference type="EC" id="2.7.13.3" evidence="3"/>
<comment type="catalytic activity">
    <reaction evidence="1">
        <text>ATP + protein L-histidine = ADP + protein N-phospho-L-histidine.</text>
        <dbReference type="EC" id="2.7.13.3"/>
    </reaction>
</comment>
<dbReference type="InterPro" id="IPR010559">
    <property type="entry name" value="Sig_transdc_His_kin_internal"/>
</dbReference>
<keyword evidence="12" id="KW-0812">Transmembrane</keyword>
<dbReference type="SUPFAM" id="SSF55874">
    <property type="entry name" value="ATPase domain of HSP90 chaperone/DNA topoisomerase II/histidine kinase"/>
    <property type="match status" value="1"/>
</dbReference>
<dbReference type="GO" id="GO:0005524">
    <property type="term" value="F:ATP binding"/>
    <property type="evidence" value="ECO:0007669"/>
    <property type="project" value="UniProtKB-KW"/>
</dbReference>
<dbReference type="SUPFAM" id="SSF158472">
    <property type="entry name" value="HAMP domain-like"/>
    <property type="match status" value="1"/>
</dbReference>
<evidence type="ECO:0000256" key="4">
    <source>
        <dbReference type="ARBA" id="ARBA00022475"/>
    </source>
</evidence>
<keyword evidence="12" id="KW-1133">Transmembrane helix</keyword>
<dbReference type="AlphaFoldDB" id="A0A850EF78"/>
<dbReference type="GO" id="GO:0000155">
    <property type="term" value="F:phosphorelay sensor kinase activity"/>
    <property type="evidence" value="ECO:0007669"/>
    <property type="project" value="InterPro"/>
</dbReference>
<dbReference type="PROSITE" id="PS50885">
    <property type="entry name" value="HAMP"/>
    <property type="match status" value="1"/>
</dbReference>
<dbReference type="Pfam" id="PF00672">
    <property type="entry name" value="HAMP"/>
    <property type="match status" value="1"/>
</dbReference>
<feature type="transmembrane region" description="Helical" evidence="12">
    <location>
        <begin position="18"/>
        <end position="38"/>
    </location>
</feature>
<organism evidence="15 16">
    <name type="scientific">Paenibacillus agri</name>
    <dbReference type="NCBI Taxonomy" id="2744309"/>
    <lineage>
        <taxon>Bacteria</taxon>
        <taxon>Bacillati</taxon>
        <taxon>Bacillota</taxon>
        <taxon>Bacilli</taxon>
        <taxon>Bacillales</taxon>
        <taxon>Paenibacillaceae</taxon>
        <taxon>Paenibacillus</taxon>
    </lineage>
</organism>
<evidence type="ECO:0000256" key="5">
    <source>
        <dbReference type="ARBA" id="ARBA00022553"/>
    </source>
</evidence>
<dbReference type="InterPro" id="IPR036890">
    <property type="entry name" value="HATPase_C_sf"/>
</dbReference>
<dbReference type="SMART" id="SM00304">
    <property type="entry name" value="HAMP"/>
    <property type="match status" value="1"/>
</dbReference>
<name>A0A850EF78_9BACL</name>
<evidence type="ECO:0000313" key="15">
    <source>
        <dbReference type="EMBL" id="NUU59428.1"/>
    </source>
</evidence>
<dbReference type="EMBL" id="JABWCS010000186">
    <property type="protein sequence ID" value="NUU59428.1"/>
    <property type="molecule type" value="Genomic_DNA"/>
</dbReference>
<evidence type="ECO:0000256" key="6">
    <source>
        <dbReference type="ARBA" id="ARBA00022679"/>
    </source>
</evidence>
<keyword evidence="8 15" id="KW-0418">Kinase</keyword>
<accession>A0A850EF78</accession>
<evidence type="ECO:0000256" key="11">
    <source>
        <dbReference type="ARBA" id="ARBA00023136"/>
    </source>
</evidence>
<evidence type="ECO:0000256" key="8">
    <source>
        <dbReference type="ARBA" id="ARBA00022777"/>
    </source>
</evidence>
<dbReference type="Pfam" id="PF06580">
    <property type="entry name" value="His_kinase"/>
    <property type="match status" value="1"/>
</dbReference>
<dbReference type="PANTHER" id="PTHR34220">
    <property type="entry name" value="SENSOR HISTIDINE KINASE YPDA"/>
    <property type="match status" value="1"/>
</dbReference>
<dbReference type="CDD" id="cd06225">
    <property type="entry name" value="HAMP"/>
    <property type="match status" value="1"/>
</dbReference>
<keyword evidence="11 12" id="KW-0472">Membrane</keyword>
<dbReference type="InterPro" id="IPR050640">
    <property type="entry name" value="Bact_2-comp_sensor_kinase"/>
</dbReference>
<dbReference type="InterPro" id="IPR003660">
    <property type="entry name" value="HAMP_dom"/>
</dbReference>
<evidence type="ECO:0000256" key="7">
    <source>
        <dbReference type="ARBA" id="ARBA00022741"/>
    </source>
</evidence>
<dbReference type="InterPro" id="IPR003594">
    <property type="entry name" value="HATPase_dom"/>
</dbReference>
<feature type="domain" description="Histidine kinase" evidence="13">
    <location>
        <begin position="365"/>
        <end position="612"/>
    </location>
</feature>
<reference evidence="15" key="1">
    <citation type="submission" date="2020-06" db="EMBL/GenBank/DDBJ databases">
        <title>Paenibacillus sp. nov., isolated from soil.</title>
        <authorList>
            <person name="Seo Y.L."/>
        </authorList>
    </citation>
    <scope>NUCLEOTIDE SEQUENCE [LARGE SCALE GENOMIC DNA]</scope>
    <source>
        <strain evidence="15">JW14</strain>
    </source>
</reference>
<keyword evidence="5" id="KW-0597">Phosphoprotein</keyword>
<evidence type="ECO:0000256" key="2">
    <source>
        <dbReference type="ARBA" id="ARBA00004651"/>
    </source>
</evidence>
<keyword evidence="4" id="KW-1003">Cell membrane</keyword>
<evidence type="ECO:0000256" key="12">
    <source>
        <dbReference type="SAM" id="Phobius"/>
    </source>
</evidence>
<sequence length="621" mass="71584">MLVYIQQIIRSLSLQAKLILSFMFLIFIPVLLFSSYSFSHESSKSMDELIRNNEAILDIEKTNLENNIELMEWTAQLALSNREMNDFLQSQQDFNTEALLEIKTKLISDFQYYLFNNPRISKVRLFTSNPNVQEFWPVLLQESRIHNKYWYRDVLRQEGSSYWVMGEQEGVLVGAPSEPVRFEASLLKGFKFFDDTTHNGILEISMSMQNFFLKTFSKVQDPGSQLVIVTRDHKVFSLDSSVMFNNVSAEQFIESLVLNNEPSNEVVEFYTAGQPYLAIQSYIPSIDVHLVNIVSLADTMADIKERRSKLIIIIIFLMAFLSLLSYFMQSMILKRLRVLQDSMKKVRGGNFNVDLPITGTDEIGELGHHYRKLLSKINELIAEQANRQAAGKEAELKALKNQIDSHFLYNTLENLKMLAEMEQQYVISDALTSLGGMMRYTLQWTREHVKLEEELNHVHHYIDIMNIRYNGKIELNVVIDPALLDQESLKMSLQPIVENAVKHGMRQMNSKSGTFIISITAMAQNNTCFIEIMDNGCGIPEEKIRILSNLLRMEERDYQELREMVQNEGGSGIGLRNVDQRLIMSYGLDYGIRIESMAGSYTRVVMSMPLLNFEGRKDIDD</sequence>
<dbReference type="Gene3D" id="3.30.565.10">
    <property type="entry name" value="Histidine kinase-like ATPase, C-terminal domain"/>
    <property type="match status" value="1"/>
</dbReference>
<dbReference type="PANTHER" id="PTHR34220:SF7">
    <property type="entry name" value="SENSOR HISTIDINE KINASE YPDA"/>
    <property type="match status" value="1"/>
</dbReference>